<dbReference type="CDD" id="cd06432">
    <property type="entry name" value="GT8_HUGT1_C_like"/>
    <property type="match status" value="1"/>
</dbReference>
<evidence type="ECO:0000256" key="7">
    <source>
        <dbReference type="ARBA" id="ARBA00022824"/>
    </source>
</evidence>
<dbReference type="Gene3D" id="3.90.550.10">
    <property type="entry name" value="Spore Coat Polysaccharide Biosynthesis Protein SpsA, Chain A"/>
    <property type="match status" value="1"/>
</dbReference>
<dbReference type="GO" id="GO:0051082">
    <property type="term" value="F:unfolded protein binding"/>
    <property type="evidence" value="ECO:0007669"/>
    <property type="project" value="TreeGrafter"/>
</dbReference>
<dbReference type="FunFam" id="3.90.550.10:FF:000065">
    <property type="entry name" value="UDP-glucose:glycoprotein glucosyltransferase, putative"/>
    <property type="match status" value="1"/>
</dbReference>
<dbReference type="GO" id="GO:0006491">
    <property type="term" value="P:N-glycan processing"/>
    <property type="evidence" value="ECO:0007669"/>
    <property type="project" value="EnsemblFungi"/>
</dbReference>
<dbReference type="Pfam" id="PF18400">
    <property type="entry name" value="Thioredoxin_12"/>
    <property type="match status" value="1"/>
</dbReference>
<evidence type="ECO:0000259" key="12">
    <source>
        <dbReference type="Pfam" id="PF18403"/>
    </source>
</evidence>
<feature type="non-terminal residue" evidence="14">
    <location>
        <position position="1"/>
    </location>
</feature>
<dbReference type="Proteomes" id="UP000095023">
    <property type="component" value="Unassembled WGS sequence"/>
</dbReference>
<dbReference type="InterPro" id="IPR040497">
    <property type="entry name" value="Glyco_transf_24"/>
</dbReference>
<evidence type="ECO:0000256" key="2">
    <source>
        <dbReference type="ARBA" id="ARBA00004319"/>
    </source>
</evidence>
<dbReference type="Pfam" id="PF18402">
    <property type="entry name" value="Thioredoxin_14"/>
    <property type="match status" value="1"/>
</dbReference>
<keyword evidence="8" id="KW-0325">Glycoprotein</keyword>
<dbReference type="GO" id="GO:0005788">
    <property type="term" value="C:endoplasmic reticulum lumen"/>
    <property type="evidence" value="ECO:0007669"/>
    <property type="project" value="UniProtKB-SubCell"/>
</dbReference>
<sequence length="1399" mass="158298">ISVSLNASWNSPPYAMQVIESIAAHNNTKYFQLIDYLLDNDLNLFGTDQQVYDRLFTAAHDLALFSELEESIVKMQLALQTSAALIQTHFELFDIVKSSSNMNDKVIFHNGDWLSKDDLYALQTATNYEDPELHPFDRIYPNGSEDVPVMILYFDISDPEFFEYHNILRGFAEEQRYRYVIRYAPPKTHSGNKLVLPGISGSLYLKRTDYIVVDDRDVPEASSSDEDSLIASVDSLQVSESQLRVFGNKLSAYLCKRTDPLKEALRVVGNLPLFTKKLVNAKINTKPFRKAMDENFAKGLGPGTNALYLNGRPVYYIDDGPYTLSNVLREEAVLIKKLASLGLTPLQAGQLITDTSIMTAKEKTLSIRFDWRDSADIPAIVYINDIEHDQQYSMWSHSVSEFLNPRLGVHLPPIARNAFTMLVPFNPTDQYSLSFIIQQLAPLVNRRMPVRIAIIPLAQDEEMKKAASTFYYFFDRYGFLPSLNYLAVLLNNEGVADKTGFNKISDMFPVKENKEALSYSKALDEYEKHSDSANDWARRLGVSKNSMLAFGNGFPIDMSDESWMMTMMKTLSEDVSVISNMVKEGLITDESSIENVIADMGLHEINPYIRTTGIGAHDFTDLSDVMPYLNNIPSFTSESQKDLANGTFILSADFTTSEGKSLAVEALKFLNQKGEESGKTTLKLVHTGSKSNKFVKALAQIGLGKYETSVSDMLNAIDTDQFTNVAISDKQSLALFSKIPTEIMSRLGKSDTSYSVCLDGRLISFPKSSPFTLDDFQTLFNIEYDARMARVLSKLEEFDPVLAGNSATASSIISLISKSYYVPSSLGIRGDAVRAWFPGQLKTQDVGFEIGAVTPESGLSVTAIVNPTTQRGQRIISYLDSLSKMKDVFIKVIFSPAEIQEPPKRFYRSVLPTEPNFGANGALYSEKLVFTEIPEKVLLNLGLEVESSWLVMPKDSKTDLENIILTPESPNVTAVYELTNILVEGHANDLSLNKPPQGAQLDLKNLANESVGDTLVMANLGYFQFRSRPGIYDIRLKTKELNDFFNIDRIVQKSVNQKSAVGHVYITSLSGVKISIDLTRKDGKERKSIPNYRWSTDMSSNDSIAKPKAEINIFSVASGHLYERFLSIMTASVMRHTKHTVKFWFIENFLSPSFKHFLPALAEKYGFTYELITYKWPNWLRQQEEKQREIWGYKILFLDVMFPLNLDKVIFVDADQVVRTDMKELVDIDLHGAPYGYTPMCDSREEMEGFRFWKQGYWQRTLRGKPYHISALYVVDLNKFREMGAGDILREEYQLLSADKGSLSNLDQDLPNNMQKVVPIYSLPQEWLWCETWCSDESLERAKTIDLCNNPLTKEPKLARARRQLHEWSEYDDDIAALRESVSIQLEGSEKPPEEKLEE</sequence>
<dbReference type="PANTHER" id="PTHR11226:SF0">
    <property type="entry name" value="UDP-GLUCOSE:GLYCOPROTEIN GLUCOSYLTRANSFERASE"/>
    <property type="match status" value="1"/>
</dbReference>
<evidence type="ECO:0000259" key="11">
    <source>
        <dbReference type="Pfam" id="PF18402"/>
    </source>
</evidence>
<evidence type="ECO:0000256" key="3">
    <source>
        <dbReference type="ARBA" id="ARBA00004922"/>
    </source>
</evidence>
<evidence type="ECO:0000313" key="15">
    <source>
        <dbReference type="Proteomes" id="UP000095023"/>
    </source>
</evidence>
<evidence type="ECO:0000313" key="14">
    <source>
        <dbReference type="EMBL" id="ODV91172.1"/>
    </source>
</evidence>
<comment type="similarity">
    <text evidence="4">Belongs to the glycosyltransferase 8 family.</text>
</comment>
<dbReference type="InterPro" id="IPR040525">
    <property type="entry name" value="UGGT_TRXL_4"/>
</dbReference>
<dbReference type="InterPro" id="IPR040694">
    <property type="entry name" value="UGGT_TRXL_2"/>
</dbReference>
<evidence type="ECO:0000259" key="13">
    <source>
        <dbReference type="Pfam" id="PF18404"/>
    </source>
</evidence>
<accession>A0A1E4THD5</accession>
<feature type="domain" description="UDP-glucose:glycoprotein glucosyltransferase thioredoxin-like" evidence="12">
    <location>
        <begin position="622"/>
        <end position="801"/>
    </location>
</feature>
<reference evidence="15" key="1">
    <citation type="submission" date="2016-02" db="EMBL/GenBank/DDBJ databases">
        <title>Comparative genomics of biotechnologically important yeasts.</title>
        <authorList>
            <consortium name="DOE Joint Genome Institute"/>
            <person name="Riley R."/>
            <person name="Haridas S."/>
            <person name="Wolfe K.H."/>
            <person name="Lopes M.R."/>
            <person name="Hittinger C.T."/>
            <person name="Goker M."/>
            <person name="Salamov A."/>
            <person name="Wisecaver J."/>
            <person name="Long T.M."/>
            <person name="Aerts A.L."/>
            <person name="Barry K."/>
            <person name="Choi C."/>
            <person name="Clum A."/>
            <person name="Coughlan A.Y."/>
            <person name="Deshpande S."/>
            <person name="Douglass A.P."/>
            <person name="Hanson S.J."/>
            <person name="Klenk H.-P."/>
            <person name="Labutti K."/>
            <person name="Lapidus A."/>
            <person name="Lindquist E."/>
            <person name="Lipzen A."/>
            <person name="Meier-Kolthoff J.P."/>
            <person name="Ohm R.A."/>
            <person name="Otillar R.P."/>
            <person name="Pangilinan J."/>
            <person name="Peng Y."/>
            <person name="Rokas A."/>
            <person name="Rosa C.A."/>
            <person name="Scheuner C."/>
            <person name="Sibirny A.A."/>
            <person name="Slot J.C."/>
            <person name="Stielow J.B."/>
            <person name="Sun H."/>
            <person name="Kurtzman C.P."/>
            <person name="Blackwell M."/>
            <person name="Jeffries T.W."/>
            <person name="Grigoriev I.V."/>
        </authorList>
    </citation>
    <scope>NUCLEOTIDE SEQUENCE [LARGE SCALE GENOMIC DNA]</scope>
    <source>
        <strain evidence="15">NRRL Y-17796</strain>
    </source>
</reference>
<comment type="pathway">
    <text evidence="3">Protein modification; protein glycosylation.</text>
</comment>
<dbReference type="Pfam" id="PF18404">
    <property type="entry name" value="Glyco_transf_24"/>
    <property type="match status" value="1"/>
</dbReference>
<dbReference type="UniPathway" id="UPA00378"/>
<dbReference type="GO" id="GO:0003980">
    <property type="term" value="F:UDP-glucose:glycoprotein glucosyltransferase activity"/>
    <property type="evidence" value="ECO:0007669"/>
    <property type="project" value="EnsemblFungi"/>
</dbReference>
<dbReference type="Pfam" id="PF06427">
    <property type="entry name" value="UDP-g_GGTase"/>
    <property type="match status" value="1"/>
</dbReference>
<dbReference type="GO" id="GO:0005537">
    <property type="term" value="F:D-mannose binding"/>
    <property type="evidence" value="ECO:0007669"/>
    <property type="project" value="EnsemblFungi"/>
</dbReference>
<keyword evidence="6" id="KW-0732">Signal</keyword>
<dbReference type="GO" id="GO:0018279">
    <property type="term" value="P:protein N-linked glycosylation via asparagine"/>
    <property type="evidence" value="ECO:0007669"/>
    <property type="project" value="TreeGrafter"/>
</dbReference>
<keyword evidence="7" id="KW-0256">Endoplasmic reticulum</keyword>
<evidence type="ECO:0000256" key="4">
    <source>
        <dbReference type="ARBA" id="ARBA00006351"/>
    </source>
</evidence>
<feature type="domain" description="UGGT thioredoxin-like" evidence="10">
    <location>
        <begin position="237"/>
        <end position="363"/>
    </location>
</feature>
<dbReference type="GO" id="GO:0005509">
    <property type="term" value="F:calcium ion binding"/>
    <property type="evidence" value="ECO:0007669"/>
    <property type="project" value="EnsemblFungi"/>
</dbReference>
<dbReference type="InterPro" id="IPR029044">
    <property type="entry name" value="Nucleotide-diphossugar_trans"/>
</dbReference>
<protein>
    <submittedName>
        <fullName evidence="14">Glycosyltransferase family 24 protein</fullName>
    </submittedName>
</protein>
<keyword evidence="5 14" id="KW-0808">Transferase</keyword>
<evidence type="ECO:0000256" key="1">
    <source>
        <dbReference type="ARBA" id="ARBA00001913"/>
    </source>
</evidence>
<dbReference type="InterPro" id="IPR009448">
    <property type="entry name" value="UDP-g_GGtrans"/>
</dbReference>
<dbReference type="SUPFAM" id="SSF53448">
    <property type="entry name" value="Nucleotide-diphospho-sugar transferases"/>
    <property type="match status" value="1"/>
</dbReference>
<dbReference type="Pfam" id="PF18401">
    <property type="entry name" value="Thioredoxin_13"/>
    <property type="match status" value="1"/>
</dbReference>
<dbReference type="GO" id="GO:0051787">
    <property type="term" value="F:misfolded protein binding"/>
    <property type="evidence" value="ECO:0007669"/>
    <property type="project" value="EnsemblFungi"/>
</dbReference>
<dbReference type="EMBL" id="KV453842">
    <property type="protein sequence ID" value="ODV91172.1"/>
    <property type="molecule type" value="Genomic_DNA"/>
</dbReference>
<comment type="cofactor">
    <cofactor evidence="1">
        <name>Ca(2+)</name>
        <dbReference type="ChEBI" id="CHEBI:29108"/>
    </cofactor>
</comment>
<dbReference type="GO" id="GO:0036503">
    <property type="term" value="P:ERAD pathway"/>
    <property type="evidence" value="ECO:0007669"/>
    <property type="project" value="TreeGrafter"/>
</dbReference>
<name>A0A1E4THD5_9ASCO</name>
<feature type="domain" description="UGGT thioredoxin-like" evidence="9">
    <location>
        <begin position="11"/>
        <end position="190"/>
    </location>
</feature>
<comment type="subcellular location">
    <subcellularLocation>
        <location evidence="2">Endoplasmic reticulum lumen</location>
    </subcellularLocation>
</comment>
<evidence type="ECO:0000256" key="5">
    <source>
        <dbReference type="ARBA" id="ARBA00022679"/>
    </source>
</evidence>
<dbReference type="InterPro" id="IPR040693">
    <property type="entry name" value="UGGT_TRXL_1"/>
</dbReference>
<evidence type="ECO:0000256" key="8">
    <source>
        <dbReference type="ARBA" id="ARBA00023180"/>
    </source>
</evidence>
<proteinExistence type="inferred from homology"/>
<keyword evidence="15" id="KW-1185">Reference proteome</keyword>
<feature type="non-terminal residue" evidence="14">
    <location>
        <position position="1399"/>
    </location>
</feature>
<evidence type="ECO:0000259" key="10">
    <source>
        <dbReference type="Pfam" id="PF18401"/>
    </source>
</evidence>
<evidence type="ECO:0000259" key="9">
    <source>
        <dbReference type="Pfam" id="PF18400"/>
    </source>
</evidence>
<dbReference type="InterPro" id="IPR040692">
    <property type="entry name" value="UGGT_TRXL_3"/>
</dbReference>
<dbReference type="PANTHER" id="PTHR11226">
    <property type="entry name" value="UDP-GLUCOSE GLYCOPROTEIN:GLUCOSYLTRANSFERASE"/>
    <property type="match status" value="1"/>
</dbReference>
<dbReference type="Pfam" id="PF18403">
    <property type="entry name" value="Thioredoxin_15"/>
    <property type="match status" value="1"/>
</dbReference>
<evidence type="ECO:0000256" key="6">
    <source>
        <dbReference type="ARBA" id="ARBA00022729"/>
    </source>
</evidence>
<dbReference type="OrthoDB" id="27683at2759"/>
<organism evidence="14 15">
    <name type="scientific">Tortispora caseinolytica NRRL Y-17796</name>
    <dbReference type="NCBI Taxonomy" id="767744"/>
    <lineage>
        <taxon>Eukaryota</taxon>
        <taxon>Fungi</taxon>
        <taxon>Dikarya</taxon>
        <taxon>Ascomycota</taxon>
        <taxon>Saccharomycotina</taxon>
        <taxon>Trigonopsidomycetes</taxon>
        <taxon>Trigonopsidales</taxon>
        <taxon>Trigonopsidaceae</taxon>
        <taxon>Tortispora</taxon>
    </lineage>
</organism>
<gene>
    <name evidence="14" type="ORF">CANCADRAFT_17832</name>
</gene>
<feature type="domain" description="Glucosyltransferase 24 catalytic" evidence="13">
    <location>
        <begin position="1111"/>
        <end position="1377"/>
    </location>
</feature>
<feature type="domain" description="UGGT thioredoxin-like" evidence="11">
    <location>
        <begin position="369"/>
        <end position="609"/>
    </location>
</feature>